<dbReference type="RefSeq" id="WP_305007210.1">
    <property type="nucleotide sequence ID" value="NZ_JAUQSY010000009.1"/>
</dbReference>
<comment type="caution">
    <text evidence="1">The sequence shown here is derived from an EMBL/GenBank/DDBJ whole genome shotgun (WGS) entry which is preliminary data.</text>
</comment>
<keyword evidence="2" id="KW-1185">Reference proteome</keyword>
<dbReference type="EMBL" id="JAUQSY010000009">
    <property type="protein sequence ID" value="MDO7875882.1"/>
    <property type="molecule type" value="Genomic_DNA"/>
</dbReference>
<name>A0ABT9BCF8_9BACT</name>
<evidence type="ECO:0008006" key="3">
    <source>
        <dbReference type="Google" id="ProtNLM"/>
    </source>
</evidence>
<sequence>MSRKLLLLLSTLLLLLATYVYYRRTLAAAPIDPYALVPDDAVLVLSTHDHPTLVRHLQEAGLWDNLTAVRYFQEAAGHLALADSLGRTTARQRGLLQLLGRKLVLTSVHVTGPTTFDVLYQIPLSRVSEYRQMRALLETLGRDDRYRLSTREYEGQEFTVLTERSSEASLTVFNYRNHLLVSSCPALVEAAVRRLAHPEAPTVLANFSNTDLLKVRDLDATVFLNYRRLPKFLDVLFRTEAHRQFDLLTGIAADGLLGLRLSGSRAELQGFSNPETARGSLHQLLQGQPAQPLALAEVLSTRTALLLHLAADPARTWPASAPVADSVAQAGRAALDSLRASLGQELTVAWLAAPAAGTAPGRLVFVRSPRPARTTEWLAQLRRINGSSPAFTKVGSYQIHAAGFGEAAVVGPLLGTPGPTDRAGASASAVVGDYLVLSDAGTLAGYLADVVAGHTWSQSPEQVAFLQKTLPRERLGLYVDTRNSWQALLGALTEERRAGLLRNETLWKRFPQMAWQLAPPADERAAGEQYFTQLILHHPNQEPGQTPGTEAASGRLLTFKETLVGSPLLLAAPGTRVPTVVVQDSARVLHCVSPDNGLLWADTLEGRAVGLTPLPSGLVLGAGNRLHRFGPDGREALPFPLNLPDTMRVTDVVAMAGSASQPARLLARTAGNALVLLDAQGRQYAGWQPKRLEVPLAGAPALLSVGGREVVVAALQNGYVYAYDQQGGLFPGFPLSMGARLAGGIVVQAGATLARSRLTVVNQHGELLTFSLSGDVLSRRRVATWSRTAEFRLVPDQRRASFVITRNDGGRLDVFRPEGAAGPLLSRAFVTSGAKGVQWFDFGRGRQVLAITEPGPGEVYLFDAQGLPLAGGALPSTGTGVGLAFDEGSGTYQLVRLVGRELRRTDFR</sequence>
<protein>
    <recommendedName>
        <fullName evidence="3">DUF3352 domain-containing protein</fullName>
    </recommendedName>
</protein>
<evidence type="ECO:0000313" key="2">
    <source>
        <dbReference type="Proteomes" id="UP001176429"/>
    </source>
</evidence>
<gene>
    <name evidence="1" type="ORF">Q5H93_14155</name>
</gene>
<proteinExistence type="predicted"/>
<evidence type="ECO:0000313" key="1">
    <source>
        <dbReference type="EMBL" id="MDO7875882.1"/>
    </source>
</evidence>
<dbReference type="SUPFAM" id="SSF101898">
    <property type="entry name" value="NHL repeat"/>
    <property type="match status" value="1"/>
</dbReference>
<dbReference type="Proteomes" id="UP001176429">
    <property type="component" value="Unassembled WGS sequence"/>
</dbReference>
<organism evidence="1 2">
    <name type="scientific">Hymenobacter aranciens</name>
    <dbReference type="NCBI Taxonomy" id="3063996"/>
    <lineage>
        <taxon>Bacteria</taxon>
        <taxon>Pseudomonadati</taxon>
        <taxon>Bacteroidota</taxon>
        <taxon>Cytophagia</taxon>
        <taxon>Cytophagales</taxon>
        <taxon>Hymenobacteraceae</taxon>
        <taxon>Hymenobacter</taxon>
    </lineage>
</organism>
<accession>A0ABT9BCF8</accession>
<reference evidence="1" key="1">
    <citation type="submission" date="2023-07" db="EMBL/GenBank/DDBJ databases">
        <authorList>
            <person name="Kim M.K."/>
        </authorList>
    </citation>
    <scope>NUCLEOTIDE SEQUENCE</scope>
    <source>
        <strain evidence="1">ASUV-10-1</strain>
    </source>
</reference>